<reference evidence="1 2" key="1">
    <citation type="journal article" date="2017" name="Environ. Microbiol.">
        <title>Decay of the glycolytic pathway and adaptation to intranuclear parasitism within Enterocytozoonidae microsporidia.</title>
        <authorList>
            <person name="Wiredu Boakye D."/>
            <person name="Jaroenlak P."/>
            <person name="Prachumwat A."/>
            <person name="Williams T.A."/>
            <person name="Bateman K.S."/>
            <person name="Itsathitphaisarn O."/>
            <person name="Sritunyalucksana K."/>
            <person name="Paszkiewicz K.H."/>
            <person name="Moore K.A."/>
            <person name="Stentiford G.D."/>
            <person name="Williams B.A."/>
        </authorList>
    </citation>
    <scope>NUCLEOTIDE SEQUENCE [LARGE SCALE GENOMIC DNA]</scope>
    <source>
        <strain evidence="1 2">GB1</strain>
    </source>
</reference>
<gene>
    <name evidence="1" type="ORF">ECANGB1_1549</name>
</gene>
<organism evidence="1 2">
    <name type="scientific">Enterospora canceri</name>
    <dbReference type="NCBI Taxonomy" id="1081671"/>
    <lineage>
        <taxon>Eukaryota</taxon>
        <taxon>Fungi</taxon>
        <taxon>Fungi incertae sedis</taxon>
        <taxon>Microsporidia</taxon>
        <taxon>Enterocytozoonidae</taxon>
        <taxon>Enterospora</taxon>
    </lineage>
</organism>
<name>A0A1Y1S5T0_9MICR</name>
<accession>A0A1Y1S5T0</accession>
<dbReference type="InterPro" id="IPR031503">
    <property type="entry name" value="DUF5099"/>
</dbReference>
<dbReference type="Proteomes" id="UP000192639">
    <property type="component" value="Unassembled WGS sequence"/>
</dbReference>
<dbReference type="Pfam" id="PF17025">
    <property type="entry name" value="DUF5099"/>
    <property type="match status" value="1"/>
</dbReference>
<protein>
    <submittedName>
        <fullName evidence="1">Uncharacterized protein</fullName>
    </submittedName>
</protein>
<dbReference type="OrthoDB" id="2194485at2759"/>
<evidence type="ECO:0000313" key="1">
    <source>
        <dbReference type="EMBL" id="ORD93789.1"/>
    </source>
</evidence>
<dbReference type="EMBL" id="LWDP01000048">
    <property type="protein sequence ID" value="ORD93789.1"/>
    <property type="molecule type" value="Genomic_DNA"/>
</dbReference>
<dbReference type="VEuPathDB" id="MicrosporidiaDB:ECANGB1_1549"/>
<comment type="caution">
    <text evidence="1">The sequence shown here is derived from an EMBL/GenBank/DDBJ whole genome shotgun (WGS) entry which is preliminary data.</text>
</comment>
<sequence>MNNKQPKNVLVIAKVIDCDLENYPIAIDTVPKDKEYDLLVYVDYRFNLDMIYPYSIANAEIWYERGDTVDCGVMERAFEHYRTCEIREGK</sequence>
<keyword evidence="2" id="KW-1185">Reference proteome</keyword>
<dbReference type="AlphaFoldDB" id="A0A1Y1S5T0"/>
<proteinExistence type="predicted"/>
<evidence type="ECO:0000313" key="2">
    <source>
        <dbReference type="Proteomes" id="UP000192639"/>
    </source>
</evidence>